<organism evidence="2 3">
    <name type="scientific">Symbiodinium necroappetens</name>
    <dbReference type="NCBI Taxonomy" id="1628268"/>
    <lineage>
        <taxon>Eukaryota</taxon>
        <taxon>Sar</taxon>
        <taxon>Alveolata</taxon>
        <taxon>Dinophyceae</taxon>
        <taxon>Suessiales</taxon>
        <taxon>Symbiodiniaceae</taxon>
        <taxon>Symbiodinium</taxon>
    </lineage>
</organism>
<evidence type="ECO:0000313" key="3">
    <source>
        <dbReference type="Proteomes" id="UP000601435"/>
    </source>
</evidence>
<feature type="compositionally biased region" description="Basic and acidic residues" evidence="1">
    <location>
        <begin position="326"/>
        <end position="338"/>
    </location>
</feature>
<feature type="compositionally biased region" description="Polar residues" evidence="1">
    <location>
        <begin position="372"/>
        <end position="387"/>
    </location>
</feature>
<feature type="region of interest" description="Disordered" evidence="1">
    <location>
        <begin position="27"/>
        <end position="57"/>
    </location>
</feature>
<protein>
    <submittedName>
        <fullName evidence="2">Uncharacterized protein</fullName>
    </submittedName>
</protein>
<evidence type="ECO:0000313" key="2">
    <source>
        <dbReference type="EMBL" id="CAE7407138.1"/>
    </source>
</evidence>
<gene>
    <name evidence="2" type="ORF">SNEC2469_LOCUS11180</name>
</gene>
<reference evidence="2" key="1">
    <citation type="submission" date="2021-02" db="EMBL/GenBank/DDBJ databases">
        <authorList>
            <person name="Dougan E. K."/>
            <person name="Rhodes N."/>
            <person name="Thang M."/>
            <person name="Chan C."/>
        </authorList>
    </citation>
    <scope>NUCLEOTIDE SEQUENCE</scope>
</reference>
<dbReference type="AlphaFoldDB" id="A0A812QWX1"/>
<accession>A0A812QWX1</accession>
<dbReference type="EMBL" id="CAJNJA010017741">
    <property type="protein sequence ID" value="CAE7407138.1"/>
    <property type="molecule type" value="Genomic_DNA"/>
</dbReference>
<sequence length="432" mass="47631">MSMASRLSAPSEIEFPKSNLEERRAGLISNGTNAIPTPTSGAWRSPGRMSSATEEPKCRRCIQGPSWHGGPRLPSPSPCTADGTYSTIHRKHAVDLYYQGINEGTYNTIHRKHAGDLYHQGTDEEKPTRDEKFEQEVWNSILDYVPGIHNEPQKLPRKSKKQRERAGRAQKTTDTEPSTRQPPTAQSPSPETSEVTRGDHGSKSSRPDPQTSTTNTTAPTRGVLRGLSPLAAGAARAIPQATKAPDDAYYQKAAPQGAEHEAKETHTHLVPTKTILETHNNDAYYPTASASAFDAQPQTAQLVPPGGRAPQYRGLHPDQDVFEDASPTREKLEPHDYPQDDSGEPSGTAMEEVEGPDWSRDSQDEADEGNNDDTTNQNISEPPSRSWGSRRPAEPEGPPPPKAPNGRTRNAAPLREETRTERNRRERAEWRE</sequence>
<feature type="compositionally biased region" description="Low complexity" evidence="1">
    <location>
        <begin position="211"/>
        <end position="220"/>
    </location>
</feature>
<feature type="compositionally biased region" description="Basic and acidic residues" evidence="1">
    <location>
        <begin position="164"/>
        <end position="174"/>
    </location>
</feature>
<feature type="region of interest" description="Disordered" evidence="1">
    <location>
        <begin position="144"/>
        <end position="432"/>
    </location>
</feature>
<dbReference type="Proteomes" id="UP000601435">
    <property type="component" value="Unassembled WGS sequence"/>
</dbReference>
<feature type="compositionally biased region" description="Polar residues" evidence="1">
    <location>
        <begin position="175"/>
        <end position="193"/>
    </location>
</feature>
<feature type="compositionally biased region" description="Basic and acidic residues" evidence="1">
    <location>
        <begin position="258"/>
        <end position="267"/>
    </location>
</feature>
<name>A0A812QWX1_9DINO</name>
<dbReference type="OrthoDB" id="423861at2759"/>
<feature type="compositionally biased region" description="Basic and acidic residues" evidence="1">
    <location>
        <begin position="414"/>
        <end position="432"/>
    </location>
</feature>
<comment type="caution">
    <text evidence="2">The sequence shown here is derived from an EMBL/GenBank/DDBJ whole genome shotgun (WGS) entry which is preliminary data.</text>
</comment>
<keyword evidence="3" id="KW-1185">Reference proteome</keyword>
<feature type="compositionally biased region" description="Basic and acidic residues" evidence="1">
    <location>
        <begin position="194"/>
        <end position="206"/>
    </location>
</feature>
<evidence type="ECO:0000256" key="1">
    <source>
        <dbReference type="SAM" id="MobiDB-lite"/>
    </source>
</evidence>
<proteinExistence type="predicted"/>
<feature type="non-terminal residue" evidence="2">
    <location>
        <position position="432"/>
    </location>
</feature>
<feature type="compositionally biased region" description="Polar residues" evidence="1">
    <location>
        <begin position="29"/>
        <end position="53"/>
    </location>
</feature>